<proteinExistence type="predicted"/>
<organism evidence="7 8">
    <name type="scientific">Steinernema hermaphroditum</name>
    <dbReference type="NCBI Taxonomy" id="289476"/>
    <lineage>
        <taxon>Eukaryota</taxon>
        <taxon>Metazoa</taxon>
        <taxon>Ecdysozoa</taxon>
        <taxon>Nematoda</taxon>
        <taxon>Chromadorea</taxon>
        <taxon>Rhabditida</taxon>
        <taxon>Tylenchina</taxon>
        <taxon>Panagrolaimomorpha</taxon>
        <taxon>Strongyloidoidea</taxon>
        <taxon>Steinernematidae</taxon>
        <taxon>Steinernema</taxon>
    </lineage>
</organism>
<dbReference type="Gene3D" id="3.30.160.60">
    <property type="entry name" value="Classic Zinc Finger"/>
    <property type="match status" value="2"/>
</dbReference>
<dbReference type="SUPFAM" id="SSF57667">
    <property type="entry name" value="beta-beta-alpha zinc fingers"/>
    <property type="match status" value="1"/>
</dbReference>
<dbReference type="SMART" id="SM00355">
    <property type="entry name" value="ZnF_C2H2"/>
    <property type="match status" value="4"/>
</dbReference>
<dbReference type="GO" id="GO:0005634">
    <property type="term" value="C:nucleus"/>
    <property type="evidence" value="ECO:0007669"/>
    <property type="project" value="TreeGrafter"/>
</dbReference>
<evidence type="ECO:0000259" key="6">
    <source>
        <dbReference type="PROSITE" id="PS50157"/>
    </source>
</evidence>
<keyword evidence="2" id="KW-0677">Repeat</keyword>
<evidence type="ECO:0000256" key="4">
    <source>
        <dbReference type="ARBA" id="ARBA00022833"/>
    </source>
</evidence>
<comment type="caution">
    <text evidence="7">The sequence shown here is derived from an EMBL/GenBank/DDBJ whole genome shotgun (WGS) entry which is preliminary data.</text>
</comment>
<feature type="domain" description="C2H2-type" evidence="6">
    <location>
        <begin position="62"/>
        <end position="90"/>
    </location>
</feature>
<dbReference type="PANTHER" id="PTHR24409">
    <property type="entry name" value="ZINC FINGER PROTEIN 142"/>
    <property type="match status" value="1"/>
</dbReference>
<dbReference type="InterPro" id="IPR036236">
    <property type="entry name" value="Znf_C2H2_sf"/>
</dbReference>
<keyword evidence="8" id="KW-1185">Reference proteome</keyword>
<dbReference type="Proteomes" id="UP001175271">
    <property type="component" value="Unassembled WGS sequence"/>
</dbReference>
<evidence type="ECO:0000256" key="2">
    <source>
        <dbReference type="ARBA" id="ARBA00022737"/>
    </source>
</evidence>
<protein>
    <recommendedName>
        <fullName evidence="6">C2H2-type domain-containing protein</fullName>
    </recommendedName>
</protein>
<dbReference type="GO" id="GO:0008270">
    <property type="term" value="F:zinc ion binding"/>
    <property type="evidence" value="ECO:0007669"/>
    <property type="project" value="UniProtKB-KW"/>
</dbReference>
<dbReference type="AlphaFoldDB" id="A0AA39HTI1"/>
<gene>
    <name evidence="7" type="ORF">QR680_005202</name>
</gene>
<dbReference type="GO" id="GO:0000981">
    <property type="term" value="F:DNA-binding transcription factor activity, RNA polymerase II-specific"/>
    <property type="evidence" value="ECO:0007669"/>
    <property type="project" value="TreeGrafter"/>
</dbReference>
<dbReference type="GO" id="GO:0000977">
    <property type="term" value="F:RNA polymerase II transcription regulatory region sequence-specific DNA binding"/>
    <property type="evidence" value="ECO:0007669"/>
    <property type="project" value="TreeGrafter"/>
</dbReference>
<evidence type="ECO:0000256" key="3">
    <source>
        <dbReference type="ARBA" id="ARBA00022771"/>
    </source>
</evidence>
<reference evidence="7" key="1">
    <citation type="submission" date="2023-06" db="EMBL/GenBank/DDBJ databases">
        <title>Genomic analysis of the entomopathogenic nematode Steinernema hermaphroditum.</title>
        <authorList>
            <person name="Schwarz E.M."/>
            <person name="Heppert J.K."/>
            <person name="Baniya A."/>
            <person name="Schwartz H.T."/>
            <person name="Tan C.-H."/>
            <person name="Antoshechkin I."/>
            <person name="Sternberg P.W."/>
            <person name="Goodrich-Blair H."/>
            <person name="Dillman A.R."/>
        </authorList>
    </citation>
    <scope>NUCLEOTIDE SEQUENCE</scope>
    <source>
        <strain evidence="7">PS9179</strain>
        <tissue evidence="7">Whole animal</tissue>
    </source>
</reference>
<name>A0AA39HTI1_9BILA</name>
<evidence type="ECO:0000256" key="5">
    <source>
        <dbReference type="PROSITE-ProRule" id="PRU00042"/>
    </source>
</evidence>
<keyword evidence="3 5" id="KW-0863">Zinc-finger</keyword>
<evidence type="ECO:0000313" key="8">
    <source>
        <dbReference type="Proteomes" id="UP001175271"/>
    </source>
</evidence>
<dbReference type="PANTHER" id="PTHR24409:SF295">
    <property type="entry name" value="AZ2-RELATED"/>
    <property type="match status" value="1"/>
</dbReference>
<keyword evidence="4" id="KW-0862">Zinc</keyword>
<dbReference type="EMBL" id="JAUCMV010000003">
    <property type="protein sequence ID" value="KAK0410574.1"/>
    <property type="molecule type" value="Genomic_DNA"/>
</dbReference>
<evidence type="ECO:0000313" key="7">
    <source>
        <dbReference type="EMBL" id="KAK0410574.1"/>
    </source>
</evidence>
<sequence length="396" mass="44720">MFAFRRLGSAGEMILNGVNRNVISPSAQTSTGKWKCKLCNKQLSSKRSYDEHLNIHSESRPYQCNECDYAAASQMTLRRHVLRKHSSKKAWGYQCPYCTEQYMEPASYQHHVVTKHMGRSATFGCPFSECSFKTKSSKSFRVHCSRHVIPYPDGTPRQPLVPDDASLVRFLVNDDCGAGFGRRLRQPIIHRVKDVTSVARGLISHCSSAVNSKHRCQSSCTVTTINVDVASSALQRRTTREVHARPCVSLFEDVDDDELMKAPLNLSESYPKKRSRIEVDDDVIPAHSRCRPIRRKVEPRQLFFNDHEAARGAPVEMYADGSTPEEVIFVEEDHFELRDSNGNVLNIADARPDQIVYVPSHLVIEEQPTSSRNMTKTVSAKSSSSRINGQIDFDLD</sequence>
<dbReference type="PROSITE" id="PS00028">
    <property type="entry name" value="ZINC_FINGER_C2H2_1"/>
    <property type="match status" value="2"/>
</dbReference>
<accession>A0AA39HTI1</accession>
<keyword evidence="1" id="KW-0479">Metal-binding</keyword>
<dbReference type="InterPro" id="IPR013087">
    <property type="entry name" value="Znf_C2H2_type"/>
</dbReference>
<evidence type="ECO:0000256" key="1">
    <source>
        <dbReference type="ARBA" id="ARBA00022723"/>
    </source>
</evidence>
<dbReference type="PROSITE" id="PS50157">
    <property type="entry name" value="ZINC_FINGER_C2H2_2"/>
    <property type="match status" value="2"/>
</dbReference>
<feature type="domain" description="C2H2-type" evidence="6">
    <location>
        <begin position="34"/>
        <end position="61"/>
    </location>
</feature>